<sequence>MFRRLVASVLGVLATVVTFSVIPVQTASAMSYVEVTYSPVSTAEYCRAHVSPHTWVAPFEMTGLACHVTEPGQPFRRVHVNPVAVCSYLDRANARPVLAARRAHPTDALTCRYDTTPTVPPPTTVDVIHSPVSVGGYCNQQVASDSWIGVYRNGRFLCLRNSGNIDFNPYTACAWLDRPASRPVVAAIGHSSEALVCRYQA</sequence>
<evidence type="ECO:0000313" key="2">
    <source>
        <dbReference type="Proteomes" id="UP000606172"/>
    </source>
</evidence>
<dbReference type="RefSeq" id="WP_204031831.1">
    <property type="nucleotide sequence ID" value="NZ_BOOW01000050.1"/>
</dbReference>
<evidence type="ECO:0000313" key="1">
    <source>
        <dbReference type="EMBL" id="GII96772.1"/>
    </source>
</evidence>
<name>A0A919RN03_9ACTN</name>
<comment type="caution">
    <text evidence="1">The sequence shown here is derived from an EMBL/GenBank/DDBJ whole genome shotgun (WGS) entry which is preliminary data.</text>
</comment>
<reference evidence="1" key="1">
    <citation type="submission" date="2021-01" db="EMBL/GenBank/DDBJ databases">
        <title>Whole genome shotgun sequence of Sinosporangium siamense NBRC 109515.</title>
        <authorList>
            <person name="Komaki H."/>
            <person name="Tamura T."/>
        </authorList>
    </citation>
    <scope>NUCLEOTIDE SEQUENCE</scope>
    <source>
        <strain evidence="1">NBRC 109515</strain>
    </source>
</reference>
<dbReference type="AlphaFoldDB" id="A0A919RN03"/>
<gene>
    <name evidence="1" type="ORF">Ssi02_70030</name>
</gene>
<proteinExistence type="predicted"/>
<dbReference type="EMBL" id="BOOW01000050">
    <property type="protein sequence ID" value="GII96772.1"/>
    <property type="molecule type" value="Genomic_DNA"/>
</dbReference>
<keyword evidence="2" id="KW-1185">Reference proteome</keyword>
<organism evidence="1 2">
    <name type="scientific">Sinosporangium siamense</name>
    <dbReference type="NCBI Taxonomy" id="1367973"/>
    <lineage>
        <taxon>Bacteria</taxon>
        <taxon>Bacillati</taxon>
        <taxon>Actinomycetota</taxon>
        <taxon>Actinomycetes</taxon>
        <taxon>Streptosporangiales</taxon>
        <taxon>Streptosporangiaceae</taxon>
        <taxon>Sinosporangium</taxon>
    </lineage>
</organism>
<accession>A0A919RN03</accession>
<protein>
    <submittedName>
        <fullName evidence="1">Uncharacterized protein</fullName>
    </submittedName>
</protein>
<dbReference type="Proteomes" id="UP000606172">
    <property type="component" value="Unassembled WGS sequence"/>
</dbReference>